<gene>
    <name evidence="3" type="ORF">A2782_02130</name>
</gene>
<dbReference type="InterPro" id="IPR050190">
    <property type="entry name" value="UPF0213_domain"/>
</dbReference>
<comment type="similarity">
    <text evidence="1">Belongs to the UPF0213 family.</text>
</comment>
<dbReference type="SUPFAM" id="SSF82771">
    <property type="entry name" value="GIY-YIG endonuclease"/>
    <property type="match status" value="1"/>
</dbReference>
<dbReference type="InterPro" id="IPR000305">
    <property type="entry name" value="GIY-YIG_endonuc"/>
</dbReference>
<dbReference type="CDD" id="cd10448">
    <property type="entry name" value="GIY-YIG_unchar_3"/>
    <property type="match status" value="1"/>
</dbReference>
<dbReference type="PROSITE" id="PS50164">
    <property type="entry name" value="GIY_YIG"/>
    <property type="match status" value="1"/>
</dbReference>
<feature type="domain" description="GIY-YIG" evidence="2">
    <location>
        <begin position="3"/>
        <end position="79"/>
    </location>
</feature>
<dbReference type="Pfam" id="PF01541">
    <property type="entry name" value="GIY-YIG"/>
    <property type="match status" value="1"/>
</dbReference>
<accession>A0A1G1V0J9</accession>
<dbReference type="PANTHER" id="PTHR34477:SF5">
    <property type="entry name" value="BSL5627 PROTEIN"/>
    <property type="match status" value="1"/>
</dbReference>
<evidence type="ECO:0000256" key="1">
    <source>
        <dbReference type="ARBA" id="ARBA00007435"/>
    </source>
</evidence>
<reference evidence="3 4" key="1">
    <citation type="journal article" date="2016" name="Nat. Commun.">
        <title>Thousands of microbial genomes shed light on interconnected biogeochemical processes in an aquifer system.</title>
        <authorList>
            <person name="Anantharaman K."/>
            <person name="Brown C.T."/>
            <person name="Hug L.A."/>
            <person name="Sharon I."/>
            <person name="Castelle C.J."/>
            <person name="Probst A.J."/>
            <person name="Thomas B.C."/>
            <person name="Singh A."/>
            <person name="Wilkins M.J."/>
            <person name="Karaoz U."/>
            <person name="Brodie E.L."/>
            <person name="Williams K.H."/>
            <person name="Hubbard S.S."/>
            <person name="Banfield J.F."/>
        </authorList>
    </citation>
    <scope>NUCLEOTIDE SEQUENCE [LARGE SCALE GENOMIC DNA]</scope>
</reference>
<dbReference type="InterPro" id="IPR035901">
    <property type="entry name" value="GIY-YIG_endonuc_sf"/>
</dbReference>
<dbReference type="AlphaFoldDB" id="A0A1G1V0J9"/>
<evidence type="ECO:0000313" key="4">
    <source>
        <dbReference type="Proteomes" id="UP000177967"/>
    </source>
</evidence>
<evidence type="ECO:0000259" key="2">
    <source>
        <dbReference type="PROSITE" id="PS50164"/>
    </source>
</evidence>
<organism evidence="3 4">
    <name type="scientific">Candidatus Blackburnbacteria bacterium RIFCSPHIGHO2_01_FULL_43_15b</name>
    <dbReference type="NCBI Taxonomy" id="1797513"/>
    <lineage>
        <taxon>Bacteria</taxon>
        <taxon>Candidatus Blackburniibacteriota</taxon>
    </lineage>
</organism>
<dbReference type="PANTHER" id="PTHR34477">
    <property type="entry name" value="UPF0213 PROTEIN YHBQ"/>
    <property type="match status" value="1"/>
</dbReference>
<dbReference type="EMBL" id="MHBW01000019">
    <property type="protein sequence ID" value="OGY08880.1"/>
    <property type="molecule type" value="Genomic_DNA"/>
</dbReference>
<sequence>MSKSYYVYILRNKSGNFYIGITDNLTRRVWEHKGKFVKGFTEKYNIDKLIYYEIYSDPENAILREKQLKNWNRKKKINLIIKMNPKFEEITLDKLV</sequence>
<proteinExistence type="inferred from homology"/>
<protein>
    <recommendedName>
        <fullName evidence="2">GIY-YIG domain-containing protein</fullName>
    </recommendedName>
</protein>
<comment type="caution">
    <text evidence="3">The sequence shown here is derived from an EMBL/GenBank/DDBJ whole genome shotgun (WGS) entry which is preliminary data.</text>
</comment>
<dbReference type="STRING" id="1797513.A2782_02130"/>
<name>A0A1G1V0J9_9BACT</name>
<dbReference type="Gene3D" id="3.40.1440.10">
    <property type="entry name" value="GIY-YIG endonuclease"/>
    <property type="match status" value="1"/>
</dbReference>
<dbReference type="SMART" id="SM00465">
    <property type="entry name" value="GIYc"/>
    <property type="match status" value="1"/>
</dbReference>
<evidence type="ECO:0000313" key="3">
    <source>
        <dbReference type="EMBL" id="OGY08880.1"/>
    </source>
</evidence>
<dbReference type="Proteomes" id="UP000177967">
    <property type="component" value="Unassembled WGS sequence"/>
</dbReference>